<evidence type="ECO:0000259" key="12">
    <source>
        <dbReference type="Pfam" id="PF03007"/>
    </source>
</evidence>
<evidence type="ECO:0000256" key="7">
    <source>
        <dbReference type="ARBA" id="ARBA00022798"/>
    </source>
</evidence>
<reference evidence="14 15" key="1">
    <citation type="submission" date="2019-03" db="EMBL/GenBank/DDBJ databases">
        <title>Genomics of glacier-inhabiting Cryobacterium strains.</title>
        <authorList>
            <person name="Liu Q."/>
            <person name="Xin Y.-H."/>
        </authorList>
    </citation>
    <scope>NUCLEOTIDE SEQUENCE [LARGE SCALE GENOMIC DNA]</scope>
    <source>
        <strain evidence="14 15">Sr59</strain>
    </source>
</reference>
<dbReference type="Gene3D" id="3.30.559.30">
    <property type="entry name" value="Nonribosomal peptide synthetase, condensation domain"/>
    <property type="match status" value="1"/>
</dbReference>
<dbReference type="Pfam" id="PF03007">
    <property type="entry name" value="WS_DGAT_cat"/>
    <property type="match status" value="1"/>
</dbReference>
<keyword evidence="15" id="KW-1185">Reference proteome</keyword>
<dbReference type="SUPFAM" id="SSF52777">
    <property type="entry name" value="CoA-dependent acyltransferases"/>
    <property type="match status" value="2"/>
</dbReference>
<evidence type="ECO:0000256" key="3">
    <source>
        <dbReference type="ARBA" id="ARBA00009587"/>
    </source>
</evidence>
<sequence length="513" mass="54576">MWCAGPSRAPRREPGARSSPGTRPRRCRPWPGCSECRSDPHAAPSPAVTRARVYRRGMRRPPSIDRVSADDLMSLVAEHGSTPMQVGAVLLLDTTNGLDPQSVIEQLGRRVASVPRLRQRLVSVPLGCGRPIWQDDAGFDISRHVRVVEPDAAGEEVVLRLAADRLGTPLPRDRPLWAAILVTEPGAAEAALIVVFHHVLTDGIGGLAVLGALADGAVPADRGPFPRPRPTTRRIAADMAWLRLRAVAELPRGVLRLVAAARQLRGVGHTPVGPAGTARSGRLPRSSLNVPTGPRRRFVSIRVDLAQALAVARADQATVNDLLLVAIAAALRRLLEGRGERLDEVVVSVPFSARQQTTAGQLGNQSGVIPLRIPTAGDARSRLRQVSAFTRTARQSVRGASTALIGPLFRLLARVGLYQRFIEQQRLIHTFTSNLRGPAVPMTIFGAPITAILPLSASTGNVTIAFAALSYAGTLAITVVADPDACPDFDVVPAALAAEFRALGLDVLRAGAG</sequence>
<dbReference type="Gene3D" id="3.30.559.10">
    <property type="entry name" value="Chloramphenicol acetyltransferase-like domain"/>
    <property type="match status" value="1"/>
</dbReference>
<dbReference type="GO" id="GO:0051701">
    <property type="term" value="P:biological process involved in interaction with host"/>
    <property type="evidence" value="ECO:0007669"/>
    <property type="project" value="TreeGrafter"/>
</dbReference>
<comment type="similarity">
    <text evidence="3">Belongs to the long-chain O-acyltransferase family.</text>
</comment>
<dbReference type="InterPro" id="IPR009721">
    <property type="entry name" value="O-acyltransferase_WSD1_C"/>
</dbReference>
<dbReference type="AlphaFoldDB" id="A0A4R9BQK2"/>
<dbReference type="InterPro" id="IPR004255">
    <property type="entry name" value="O-acyltransferase_WSD1_N"/>
</dbReference>
<evidence type="ECO:0000313" key="15">
    <source>
        <dbReference type="Proteomes" id="UP000298468"/>
    </source>
</evidence>
<comment type="caution">
    <text evidence="14">The sequence shown here is derived from an EMBL/GenBank/DDBJ whole genome shotgun (WGS) entry which is preliminary data.</text>
</comment>
<evidence type="ECO:0000256" key="4">
    <source>
        <dbReference type="ARBA" id="ARBA00013244"/>
    </source>
</evidence>
<dbReference type="InterPro" id="IPR023213">
    <property type="entry name" value="CAT-like_dom_sf"/>
</dbReference>
<accession>A0A4R9BQK2</accession>
<feature type="region of interest" description="Disordered" evidence="11">
    <location>
        <begin position="270"/>
        <end position="289"/>
    </location>
</feature>
<dbReference type="EC" id="2.3.1.20" evidence="4"/>
<keyword evidence="8" id="KW-0443">Lipid metabolism</keyword>
<dbReference type="GO" id="GO:0071731">
    <property type="term" value="P:response to nitric oxide"/>
    <property type="evidence" value="ECO:0007669"/>
    <property type="project" value="TreeGrafter"/>
</dbReference>
<evidence type="ECO:0000256" key="6">
    <source>
        <dbReference type="ARBA" id="ARBA00022679"/>
    </source>
</evidence>
<dbReference type="GO" id="GO:0001666">
    <property type="term" value="P:response to hypoxia"/>
    <property type="evidence" value="ECO:0007669"/>
    <property type="project" value="TreeGrafter"/>
</dbReference>
<proteinExistence type="inferred from homology"/>
<dbReference type="GO" id="GO:0005886">
    <property type="term" value="C:plasma membrane"/>
    <property type="evidence" value="ECO:0007669"/>
    <property type="project" value="TreeGrafter"/>
</dbReference>
<gene>
    <name evidence="14" type="ORF">E3T61_11845</name>
</gene>
<dbReference type="GO" id="GO:0019432">
    <property type="term" value="P:triglyceride biosynthetic process"/>
    <property type="evidence" value="ECO:0007669"/>
    <property type="project" value="UniProtKB-UniPathway"/>
</dbReference>
<organism evidence="14 15">
    <name type="scientific">Cryobacterium lactosi</name>
    <dbReference type="NCBI Taxonomy" id="1259202"/>
    <lineage>
        <taxon>Bacteria</taxon>
        <taxon>Bacillati</taxon>
        <taxon>Actinomycetota</taxon>
        <taxon>Actinomycetes</taxon>
        <taxon>Micrococcales</taxon>
        <taxon>Microbacteriaceae</taxon>
        <taxon>Cryobacterium</taxon>
    </lineage>
</organism>
<evidence type="ECO:0000256" key="11">
    <source>
        <dbReference type="SAM" id="MobiDB-lite"/>
    </source>
</evidence>
<dbReference type="EMBL" id="SOHM01000029">
    <property type="protein sequence ID" value="TFD88521.1"/>
    <property type="molecule type" value="Genomic_DNA"/>
</dbReference>
<comment type="pathway">
    <text evidence="1">Glycerolipid metabolism; triacylglycerol biosynthesis.</text>
</comment>
<evidence type="ECO:0000256" key="10">
    <source>
        <dbReference type="ARBA" id="ARBA00048109"/>
    </source>
</evidence>
<dbReference type="GO" id="GO:0006071">
    <property type="term" value="P:glycerol metabolic process"/>
    <property type="evidence" value="ECO:0007669"/>
    <property type="project" value="UniProtKB-KW"/>
</dbReference>
<dbReference type="Proteomes" id="UP000298468">
    <property type="component" value="Unassembled WGS sequence"/>
</dbReference>
<keyword evidence="6" id="KW-0808">Transferase</keyword>
<feature type="domain" description="O-acyltransferase WSD1 C-terminal" evidence="13">
    <location>
        <begin position="363"/>
        <end position="503"/>
    </location>
</feature>
<evidence type="ECO:0000256" key="1">
    <source>
        <dbReference type="ARBA" id="ARBA00004771"/>
    </source>
</evidence>
<evidence type="ECO:0000256" key="2">
    <source>
        <dbReference type="ARBA" id="ARBA00005189"/>
    </source>
</evidence>
<dbReference type="GO" id="GO:0004144">
    <property type="term" value="F:diacylglycerol O-acyltransferase activity"/>
    <property type="evidence" value="ECO:0007669"/>
    <property type="project" value="UniProtKB-EC"/>
</dbReference>
<keyword evidence="5" id="KW-0444">Lipid biosynthesis</keyword>
<dbReference type="UniPathway" id="UPA00282"/>
<dbReference type="PANTHER" id="PTHR31650">
    <property type="entry name" value="O-ACYLTRANSFERASE (WSD1-LIKE) FAMILY PROTEIN"/>
    <property type="match status" value="1"/>
</dbReference>
<keyword evidence="9" id="KW-0012">Acyltransferase</keyword>
<comment type="catalytic activity">
    <reaction evidence="10">
        <text>an acyl-CoA + a 1,2-diacyl-sn-glycerol = a triacyl-sn-glycerol + CoA</text>
        <dbReference type="Rhea" id="RHEA:10868"/>
        <dbReference type="ChEBI" id="CHEBI:17815"/>
        <dbReference type="ChEBI" id="CHEBI:57287"/>
        <dbReference type="ChEBI" id="CHEBI:58342"/>
        <dbReference type="ChEBI" id="CHEBI:64615"/>
        <dbReference type="EC" id="2.3.1.20"/>
    </reaction>
</comment>
<keyword evidence="7" id="KW-0319">Glycerol metabolism</keyword>
<name>A0A4R9BQK2_9MICO</name>
<protein>
    <recommendedName>
        <fullName evidence="4">diacylglycerol O-acyltransferase</fullName>
        <ecNumber evidence="4">2.3.1.20</ecNumber>
    </recommendedName>
</protein>
<comment type="pathway">
    <text evidence="2">Lipid metabolism.</text>
</comment>
<evidence type="ECO:0000313" key="14">
    <source>
        <dbReference type="EMBL" id="TFD88521.1"/>
    </source>
</evidence>
<evidence type="ECO:0000256" key="5">
    <source>
        <dbReference type="ARBA" id="ARBA00022516"/>
    </source>
</evidence>
<dbReference type="Pfam" id="PF06974">
    <property type="entry name" value="WS_DGAT_C"/>
    <property type="match status" value="1"/>
</dbReference>
<evidence type="ECO:0000256" key="9">
    <source>
        <dbReference type="ARBA" id="ARBA00023315"/>
    </source>
</evidence>
<dbReference type="PANTHER" id="PTHR31650:SF1">
    <property type="entry name" value="WAX ESTER SYNTHASE_DIACYLGLYCEROL ACYLTRANSFERASE 4-RELATED"/>
    <property type="match status" value="1"/>
</dbReference>
<dbReference type="InterPro" id="IPR045034">
    <property type="entry name" value="O-acyltransferase_WSD1-like"/>
</dbReference>
<feature type="domain" description="O-acyltransferase WSD1-like N-terminal" evidence="12">
    <location>
        <begin position="69"/>
        <end position="322"/>
    </location>
</feature>
<feature type="region of interest" description="Disordered" evidence="11">
    <location>
        <begin position="1"/>
        <end position="48"/>
    </location>
</feature>
<evidence type="ECO:0000256" key="8">
    <source>
        <dbReference type="ARBA" id="ARBA00023098"/>
    </source>
</evidence>
<dbReference type="OrthoDB" id="9810950at2"/>
<evidence type="ECO:0000259" key="13">
    <source>
        <dbReference type="Pfam" id="PF06974"/>
    </source>
</evidence>